<organism evidence="2">
    <name type="scientific">marine sediment metagenome</name>
    <dbReference type="NCBI Taxonomy" id="412755"/>
    <lineage>
        <taxon>unclassified sequences</taxon>
        <taxon>metagenomes</taxon>
        <taxon>ecological metagenomes</taxon>
    </lineage>
</organism>
<feature type="non-terminal residue" evidence="2">
    <location>
        <position position="179"/>
    </location>
</feature>
<comment type="caution">
    <text evidence="2">The sequence shown here is derived from an EMBL/GenBank/DDBJ whole genome shotgun (WGS) entry which is preliminary data.</text>
</comment>
<proteinExistence type="predicted"/>
<feature type="transmembrane region" description="Helical" evidence="1">
    <location>
        <begin position="105"/>
        <end position="125"/>
    </location>
</feature>
<keyword evidence="1" id="KW-0812">Transmembrane</keyword>
<feature type="transmembrane region" description="Helical" evidence="1">
    <location>
        <begin position="26"/>
        <end position="47"/>
    </location>
</feature>
<feature type="transmembrane region" description="Helical" evidence="1">
    <location>
        <begin position="59"/>
        <end position="85"/>
    </location>
</feature>
<dbReference type="EMBL" id="BARV01020598">
    <property type="protein sequence ID" value="GAI29118.1"/>
    <property type="molecule type" value="Genomic_DNA"/>
</dbReference>
<protein>
    <submittedName>
        <fullName evidence="2">Uncharacterized protein</fullName>
    </submittedName>
</protein>
<name>X1MCV8_9ZZZZ</name>
<dbReference type="AlphaFoldDB" id="X1MCV8"/>
<evidence type="ECO:0000256" key="1">
    <source>
        <dbReference type="SAM" id="Phobius"/>
    </source>
</evidence>
<gene>
    <name evidence="2" type="ORF">S06H3_34335</name>
</gene>
<reference evidence="2" key="1">
    <citation type="journal article" date="2014" name="Front. Microbiol.">
        <title>High frequency of phylogenetically diverse reductive dehalogenase-homologous genes in deep subseafloor sedimentary metagenomes.</title>
        <authorList>
            <person name="Kawai M."/>
            <person name="Futagami T."/>
            <person name="Toyoda A."/>
            <person name="Takaki Y."/>
            <person name="Nishi S."/>
            <person name="Hori S."/>
            <person name="Arai W."/>
            <person name="Tsubouchi T."/>
            <person name="Morono Y."/>
            <person name="Uchiyama I."/>
            <person name="Ito T."/>
            <person name="Fujiyama A."/>
            <person name="Inagaki F."/>
            <person name="Takami H."/>
        </authorList>
    </citation>
    <scope>NUCLEOTIDE SEQUENCE</scope>
    <source>
        <strain evidence="2">Expedition CK06-06</strain>
    </source>
</reference>
<sequence length="179" mass="19904">MNKENTGFCKWFYGTYKEGIKTVSKCLIGSLGIYILFLMLTPFLPLFSNVPLIEYGWGLHLALYVMVCLFSVMGLMAYFIIIGIYAGYMEDKTGKKITFKVKPRWIVYTVAMIIIFTYIGGNGGYENGKYVGYSDGFGNGIRAGISFHQIPSSYPANMSLLISLVVFDFSSDVATDGSV</sequence>
<keyword evidence="1" id="KW-1133">Transmembrane helix</keyword>
<keyword evidence="1" id="KW-0472">Membrane</keyword>
<accession>X1MCV8</accession>
<evidence type="ECO:0000313" key="2">
    <source>
        <dbReference type="EMBL" id="GAI29118.1"/>
    </source>
</evidence>